<proteinExistence type="predicted"/>
<feature type="region of interest" description="Disordered" evidence="2">
    <location>
        <begin position="315"/>
        <end position="346"/>
    </location>
</feature>
<evidence type="ECO:0000313" key="3">
    <source>
        <dbReference type="EMBL" id="CDF40726.1"/>
    </source>
</evidence>
<feature type="region of interest" description="Disordered" evidence="2">
    <location>
        <begin position="814"/>
        <end position="847"/>
    </location>
</feature>
<dbReference type="OrthoDB" id="10593916at2759"/>
<protein>
    <recommendedName>
        <fullName evidence="5">C2 NT-type domain-containing protein</fullName>
    </recommendedName>
</protein>
<keyword evidence="4" id="KW-1185">Reference proteome</keyword>
<gene>
    <name evidence="3" type="ORF">CHC_T00007371001</name>
</gene>
<sequence length="1377" mass="154871">MAASVVPSRARAGGRLPEPSPGPTPTPSSPTQEPYHVRLILQTDSLRGPALSSSETYVIRWQRGTRQVKTSRPASISATGNYTAKLSLYVTVRRAGPAFIADNPADPLDSTIQLLQSPDVAPIAETRIDIPGFLQALVQAGRKSLPLSLALAPAVDLGATLTFNTIGGSSLTPYTEPGRPAPMLAGMPPHSALALSDPGEAAAAAELERLRADVREKEGRIDKLADSTDKLDRAVQEQARLANGAVPAGDVAALHVRIKYLEEEKASVEREKEEVEKKVAAHVAHAQKIRNTYNQLAGWYNNLRKEHVELQAKHPSPIGDQTTTDRELPQDVPTTHEAEMRSLERERNELQDLLDRERSEKKEIHSRNSELLESKARTLVELREQWDVTQNTLSTTQRSKEEQMEKLHVLEQSVTELQAQLEIKEAEVSQRSRELADATAATEMAMSQHEHHIQQAVKAAVDEAKAEAERELDEQIKRHKEAVEQLRIDADSARDTIREKQRSELKAEFDDELERIKKNVQDEQAEMYAEKLSLLHSERDAIVEEKEENVKKALAEAKESSAATAEARQMWEEKLTRNEKERLALEEKVRDLMQSSAALEEEKSRSLTTMEEAHRSEVTELQSAKEHVEAELSRAQEALKDEKKVTPNHGDNESVVVAVQEELRQAKAEVEALQKENAQMQSSPRDVQVTGSGNHENAAELEREISELRVLLKRESDKKSEATRLLQNADAEHDELRAMVTRLRSERDEAQQGAKLTKNDVSNPEVGPTASRSASNIENHLDSCNFLEERDKALREVFRVRKLMKKEISRLKKENDELSRQVENENRTDSEGVERSLTGSSAPEVSEMKTERDHALAQLQQLRASMNEAKEVRSAELNRAKDNAEASIGALKLEMEAFKDSAKSREELLEAKIARLDQDLKLEVSSSHELSEKLHRSEASLVEEQSKVHAERLAKEKETTRLGTLLENLKSQEASLSTELATERGQREEMHRLLSVADTKLAKLETELSHGQESRRENLDTIRTIAIERDQAQEALKQAEKRLEVSQMRVSDVQQELSEAKEKLQNLESSREYLQKEASEVGGRNQAVGEEVAVLRADLKQTQVELSKALRDLEIEVQKGSHRAERENASTLELQKQIEALTAECNTMQSKYDDKVKAYRAVQESRKNIDLSLNETQASLASLEQAVSEKDEKCHRLEAMLSDVEMAREQTTSKLKSSNQNESIAKQELERLKAEINSLTKEKAIASENVRELSAMRDQLSVMHEENVEMVLAERERADRETKRAADLRKEVQSAMLEVDNVRAEMEELQARCSELKKENASLKEVGDERESDLTKRTDDLIGARMSLAYAQEEVVRLRNRLRKLAQSGQGSLSFEQ</sequence>
<feature type="region of interest" description="Disordered" evidence="2">
    <location>
        <begin position="1"/>
        <end position="32"/>
    </location>
</feature>
<dbReference type="Gramene" id="CDF40726">
    <property type="protein sequence ID" value="CDF40726"/>
    <property type="gene ID" value="CHC_T00007371001"/>
</dbReference>
<evidence type="ECO:0000256" key="1">
    <source>
        <dbReference type="SAM" id="Coils"/>
    </source>
</evidence>
<keyword evidence="1" id="KW-0175">Coiled coil</keyword>
<dbReference type="RefSeq" id="XP_005711020.1">
    <property type="nucleotide sequence ID" value="XM_005710963.1"/>
</dbReference>
<dbReference type="Proteomes" id="UP000012073">
    <property type="component" value="Unassembled WGS sequence"/>
</dbReference>
<name>R7QT88_CHOCR</name>
<dbReference type="EMBL" id="HG002236">
    <property type="protein sequence ID" value="CDF40726.1"/>
    <property type="molecule type" value="Genomic_DNA"/>
</dbReference>
<feature type="compositionally biased region" description="Pro residues" evidence="2">
    <location>
        <begin position="18"/>
        <end position="28"/>
    </location>
</feature>
<feature type="coiled-coil region" evidence="1">
    <location>
        <begin position="251"/>
        <end position="281"/>
    </location>
</feature>
<feature type="compositionally biased region" description="Basic and acidic residues" evidence="2">
    <location>
        <begin position="323"/>
        <end position="346"/>
    </location>
</feature>
<feature type="compositionally biased region" description="Basic and acidic residues" evidence="2">
    <location>
        <begin position="814"/>
        <end position="834"/>
    </location>
</feature>
<reference evidence="4" key="1">
    <citation type="journal article" date="2013" name="Proc. Natl. Acad. Sci. U.S.A.">
        <title>Genome structure and metabolic features in the red seaweed Chondrus crispus shed light on evolution of the Archaeplastida.</title>
        <authorList>
            <person name="Collen J."/>
            <person name="Porcel B."/>
            <person name="Carre W."/>
            <person name="Ball S.G."/>
            <person name="Chaparro C."/>
            <person name="Tonon T."/>
            <person name="Barbeyron T."/>
            <person name="Michel G."/>
            <person name="Noel B."/>
            <person name="Valentin K."/>
            <person name="Elias M."/>
            <person name="Artiguenave F."/>
            <person name="Arun A."/>
            <person name="Aury J.M."/>
            <person name="Barbosa-Neto J.F."/>
            <person name="Bothwell J.H."/>
            <person name="Bouget F.Y."/>
            <person name="Brillet L."/>
            <person name="Cabello-Hurtado F."/>
            <person name="Capella-Gutierrez S."/>
            <person name="Charrier B."/>
            <person name="Cladiere L."/>
            <person name="Cock J.M."/>
            <person name="Coelho S.M."/>
            <person name="Colleoni C."/>
            <person name="Czjzek M."/>
            <person name="Da Silva C."/>
            <person name="Delage L."/>
            <person name="Denoeud F."/>
            <person name="Deschamps P."/>
            <person name="Dittami S.M."/>
            <person name="Gabaldon T."/>
            <person name="Gachon C.M."/>
            <person name="Groisillier A."/>
            <person name="Herve C."/>
            <person name="Jabbari K."/>
            <person name="Katinka M."/>
            <person name="Kloareg B."/>
            <person name="Kowalczyk N."/>
            <person name="Labadie K."/>
            <person name="Leblanc C."/>
            <person name="Lopez P.J."/>
            <person name="McLachlan D.H."/>
            <person name="Meslet-Cladiere L."/>
            <person name="Moustafa A."/>
            <person name="Nehr Z."/>
            <person name="Nyvall Collen P."/>
            <person name="Panaud O."/>
            <person name="Partensky F."/>
            <person name="Poulain J."/>
            <person name="Rensing S.A."/>
            <person name="Rousvoal S."/>
            <person name="Samson G."/>
            <person name="Symeonidi A."/>
            <person name="Weissenbach J."/>
            <person name="Zambounis A."/>
            <person name="Wincker P."/>
            <person name="Boyen C."/>
        </authorList>
    </citation>
    <scope>NUCLEOTIDE SEQUENCE [LARGE SCALE GENOMIC DNA]</scope>
    <source>
        <strain evidence="4">cv. Stackhouse</strain>
    </source>
</reference>
<dbReference type="GeneID" id="17318738"/>
<evidence type="ECO:0000256" key="2">
    <source>
        <dbReference type="SAM" id="MobiDB-lite"/>
    </source>
</evidence>
<organism evidence="3 4">
    <name type="scientific">Chondrus crispus</name>
    <name type="common">Carrageen Irish moss</name>
    <name type="synonym">Polymorpha crispa</name>
    <dbReference type="NCBI Taxonomy" id="2769"/>
    <lineage>
        <taxon>Eukaryota</taxon>
        <taxon>Rhodophyta</taxon>
        <taxon>Florideophyceae</taxon>
        <taxon>Rhodymeniophycidae</taxon>
        <taxon>Gigartinales</taxon>
        <taxon>Gigartinaceae</taxon>
        <taxon>Chondrus</taxon>
    </lineage>
</organism>
<dbReference type="OMA" id="ANGKCHI"/>
<evidence type="ECO:0000313" key="4">
    <source>
        <dbReference type="Proteomes" id="UP000012073"/>
    </source>
</evidence>
<dbReference type="STRING" id="2769.R7QT88"/>
<accession>R7QT88</accession>
<feature type="region of interest" description="Disordered" evidence="2">
    <location>
        <begin position="745"/>
        <end position="776"/>
    </location>
</feature>
<feature type="coiled-coil region" evidence="1">
    <location>
        <begin position="1022"/>
        <end position="1368"/>
    </location>
</feature>
<evidence type="ECO:0008006" key="5">
    <source>
        <dbReference type="Google" id="ProtNLM"/>
    </source>
</evidence>
<dbReference type="KEGG" id="ccp:CHC_T00007371001"/>
<feature type="coiled-coil region" evidence="1">
    <location>
        <begin position="200"/>
        <end position="227"/>
    </location>
</feature>